<dbReference type="SUPFAM" id="SSF53335">
    <property type="entry name" value="S-adenosyl-L-methionine-dependent methyltransferases"/>
    <property type="match status" value="1"/>
</dbReference>
<dbReference type="PRINTS" id="PR02008">
    <property type="entry name" value="RCMTFAMILY"/>
</dbReference>
<keyword evidence="1 5" id="KW-0489">Methyltransferase</keyword>
<accession>A0A5C6TVA4</accession>
<dbReference type="InterPro" id="IPR023267">
    <property type="entry name" value="RCMT"/>
</dbReference>
<evidence type="ECO:0000256" key="3">
    <source>
        <dbReference type="ARBA" id="ARBA00022691"/>
    </source>
</evidence>
<proteinExistence type="inferred from homology"/>
<dbReference type="InterPro" id="IPR049560">
    <property type="entry name" value="MeTrfase_RsmB-F_NOP2_cat"/>
</dbReference>
<dbReference type="PANTHER" id="PTHR22807:SF53">
    <property type="entry name" value="RIBOSOMAL RNA SMALL SUBUNIT METHYLTRANSFERASE B-RELATED"/>
    <property type="match status" value="1"/>
</dbReference>
<feature type="domain" description="SAM-dependent MTase RsmB/NOP-type" evidence="6">
    <location>
        <begin position="102"/>
        <end position="390"/>
    </location>
</feature>
<dbReference type="InterPro" id="IPR001678">
    <property type="entry name" value="MeTrfase_RsmB-F_NOP2_dom"/>
</dbReference>
<dbReference type="AlphaFoldDB" id="A0A5C6TVA4"/>
<comment type="similarity">
    <text evidence="5">Belongs to the class I-like SAM-binding methyltransferase superfamily. RsmB/NOP family.</text>
</comment>
<dbReference type="PROSITE" id="PS51686">
    <property type="entry name" value="SAM_MT_RSMB_NOP"/>
    <property type="match status" value="1"/>
</dbReference>
<dbReference type="PANTHER" id="PTHR22807">
    <property type="entry name" value="NOP2 YEAST -RELATED NOL1/NOP2/FMU SUN DOMAIN-CONTAINING"/>
    <property type="match status" value="1"/>
</dbReference>
<dbReference type="Pfam" id="PF01189">
    <property type="entry name" value="Methyltr_RsmB-F"/>
    <property type="match status" value="1"/>
</dbReference>
<dbReference type="RefSeq" id="WP_147043816.1">
    <property type="nucleotide sequence ID" value="NZ_BAABIR010000001.1"/>
</dbReference>
<sequence length="391" mass="40513">MTPAARVQAAIELLDEIVTSAREGGAAADTLIARYFKTRRYAGSKDRRAVRDLVFRAVRRAGERPASGRAAMIGLAGEDAALAALFDGSPHGPAPIAPGEAAAAHGTVPAWLAERFDPLVDGAEQAALLERAPLDLRVNRLKAARDPALVPGSTPTPLSPLGLRLPGGENVEQTDAWKAGLVEVQDEGSQLLALACAARPGMTVVDLCAGAGGKTLALAAEMGNAGRIVAADTDRARLFRMTPRLERAGVTIVEPGLLDPGRETEALADLAGAADIVLVDAPCSGSGTWRRNPEARWRLTPDRLARLTGLQARLLDIAAVLVAPGGVLVYAVCSLFAEEGRAQAAAFSARSSLVEADLPISAGRAAGSGVLLTPGHDGTDGFFVAGWQRPC</sequence>
<name>A0A5C6TVA4_9SPHN</name>
<keyword evidence="3 5" id="KW-0949">S-adenosyl-L-methionine</keyword>
<evidence type="ECO:0000256" key="1">
    <source>
        <dbReference type="ARBA" id="ARBA00022603"/>
    </source>
</evidence>
<comment type="caution">
    <text evidence="7">The sequence shown here is derived from an EMBL/GenBank/DDBJ whole genome shotgun (WGS) entry which is preliminary data.</text>
</comment>
<feature type="binding site" evidence="5">
    <location>
        <position position="232"/>
    </location>
    <ligand>
        <name>S-adenosyl-L-methionine</name>
        <dbReference type="ChEBI" id="CHEBI:59789"/>
    </ligand>
</feature>
<feature type="active site" description="Nucleophile" evidence="5">
    <location>
        <position position="333"/>
    </location>
</feature>
<keyword evidence="2 5" id="KW-0808">Transferase</keyword>
<dbReference type="Gene3D" id="3.40.50.150">
    <property type="entry name" value="Vaccinia Virus protein VP39"/>
    <property type="match status" value="1"/>
</dbReference>
<comment type="caution">
    <text evidence="5">Lacks conserved residue(s) required for the propagation of feature annotation.</text>
</comment>
<dbReference type="Proteomes" id="UP000321249">
    <property type="component" value="Unassembled WGS sequence"/>
</dbReference>
<evidence type="ECO:0000256" key="2">
    <source>
        <dbReference type="ARBA" id="ARBA00022679"/>
    </source>
</evidence>
<protein>
    <submittedName>
        <fullName evidence="7">RsmB/NOP family class I SAM-dependent RNA methyltransferase</fullName>
    </submittedName>
</protein>
<gene>
    <name evidence="7" type="ORF">FRZ32_12460</name>
</gene>
<organism evidence="7 8">
    <name type="scientific">Allosphingosinicella ginsenosidimutans</name>
    <dbReference type="NCBI Taxonomy" id="1176539"/>
    <lineage>
        <taxon>Bacteria</taxon>
        <taxon>Pseudomonadati</taxon>
        <taxon>Pseudomonadota</taxon>
        <taxon>Alphaproteobacteria</taxon>
        <taxon>Sphingomonadales</taxon>
        <taxon>Sphingomonadaceae</taxon>
        <taxon>Allosphingosinicella</taxon>
    </lineage>
</organism>
<feature type="binding site" evidence="5">
    <location>
        <position position="280"/>
    </location>
    <ligand>
        <name>S-adenosyl-L-methionine</name>
        <dbReference type="ChEBI" id="CHEBI:59789"/>
    </ligand>
</feature>
<dbReference type="GO" id="GO:0008173">
    <property type="term" value="F:RNA methyltransferase activity"/>
    <property type="evidence" value="ECO:0007669"/>
    <property type="project" value="InterPro"/>
</dbReference>
<feature type="binding site" evidence="5">
    <location>
        <position position="259"/>
    </location>
    <ligand>
        <name>S-adenosyl-L-methionine</name>
        <dbReference type="ChEBI" id="CHEBI:59789"/>
    </ligand>
</feature>
<evidence type="ECO:0000256" key="5">
    <source>
        <dbReference type="PROSITE-ProRule" id="PRU01023"/>
    </source>
</evidence>
<evidence type="ECO:0000313" key="7">
    <source>
        <dbReference type="EMBL" id="TXC64393.1"/>
    </source>
</evidence>
<dbReference type="InterPro" id="IPR029063">
    <property type="entry name" value="SAM-dependent_MTases_sf"/>
</dbReference>
<keyword evidence="8" id="KW-1185">Reference proteome</keyword>
<keyword evidence="4 5" id="KW-0694">RNA-binding</keyword>
<evidence type="ECO:0000313" key="8">
    <source>
        <dbReference type="Proteomes" id="UP000321249"/>
    </source>
</evidence>
<reference evidence="7 8" key="1">
    <citation type="journal article" date="2015" name="J. Microbiol.">
        <title>Sphingosinicella ginsenosidimutans sp. nov., with ginsenoside converting activity.</title>
        <authorList>
            <person name="Kim J.K."/>
            <person name="Kang M.S."/>
            <person name="Park S.C."/>
            <person name="Kim K.M."/>
            <person name="Choi K."/>
            <person name="Yoon M.H."/>
            <person name="Im W.T."/>
        </authorList>
    </citation>
    <scope>NUCLEOTIDE SEQUENCE [LARGE SCALE GENOMIC DNA]</scope>
    <source>
        <strain evidence="7 8">BS-11</strain>
    </source>
</reference>
<dbReference type="GO" id="GO:0001510">
    <property type="term" value="P:RNA methylation"/>
    <property type="evidence" value="ECO:0007669"/>
    <property type="project" value="InterPro"/>
</dbReference>
<evidence type="ECO:0000256" key="4">
    <source>
        <dbReference type="ARBA" id="ARBA00022884"/>
    </source>
</evidence>
<evidence type="ECO:0000259" key="6">
    <source>
        <dbReference type="PROSITE" id="PS51686"/>
    </source>
</evidence>
<dbReference type="GO" id="GO:0003723">
    <property type="term" value="F:RNA binding"/>
    <property type="evidence" value="ECO:0007669"/>
    <property type="project" value="UniProtKB-UniRule"/>
</dbReference>
<dbReference type="OrthoDB" id="9810297at2"/>
<dbReference type="EMBL" id="VOQQ01000001">
    <property type="protein sequence ID" value="TXC64393.1"/>
    <property type="molecule type" value="Genomic_DNA"/>
</dbReference>